<dbReference type="OrthoDB" id="3035425at2"/>
<keyword evidence="1" id="KW-0732">Signal</keyword>
<proteinExistence type="predicted"/>
<organism evidence="2 3">
    <name type="scientific">Eubacterium ramulus</name>
    <dbReference type="NCBI Taxonomy" id="39490"/>
    <lineage>
        <taxon>Bacteria</taxon>
        <taxon>Bacillati</taxon>
        <taxon>Bacillota</taxon>
        <taxon>Clostridia</taxon>
        <taxon>Eubacteriales</taxon>
        <taxon>Eubacteriaceae</taxon>
        <taxon>Eubacterium</taxon>
    </lineage>
</organism>
<gene>
    <name evidence="2" type="ORF">LG34_12330</name>
</gene>
<evidence type="ECO:0000313" key="3">
    <source>
        <dbReference type="Proteomes" id="UP000245288"/>
    </source>
</evidence>
<sequence>MKKKILKVVSVVFLLIFVCGCGNTTNSQTMTAQEFKRNMEDRGLEVVDQTSSASDSTYQYIYVALDKEKYSFEYYFMDSPEASDTVYQYAVSNINNIYEDVDTATITEEDKKKYTDYQVSAEDYYCEVIKQENTVLYVTAYHDYESEAKQIVSELGYK</sequence>
<feature type="signal peptide" evidence="1">
    <location>
        <begin position="1"/>
        <end position="24"/>
    </location>
</feature>
<evidence type="ECO:0000313" key="2">
    <source>
        <dbReference type="EMBL" id="PWE86028.1"/>
    </source>
</evidence>
<feature type="chain" id="PRO_5038720719" description="DUF4358 domain-containing protein" evidence="1">
    <location>
        <begin position="25"/>
        <end position="158"/>
    </location>
</feature>
<dbReference type="EMBL" id="JRFU01000135">
    <property type="protein sequence ID" value="PWE86028.1"/>
    <property type="molecule type" value="Genomic_DNA"/>
</dbReference>
<keyword evidence="3" id="KW-1185">Reference proteome</keyword>
<name>A0A2V1JU95_EUBRA</name>
<protein>
    <recommendedName>
        <fullName evidence="4">DUF4358 domain-containing protein</fullName>
    </recommendedName>
</protein>
<evidence type="ECO:0008006" key="4">
    <source>
        <dbReference type="Google" id="ProtNLM"/>
    </source>
</evidence>
<accession>A0A2V1JU95</accession>
<comment type="caution">
    <text evidence="2">The sequence shown here is derived from an EMBL/GenBank/DDBJ whole genome shotgun (WGS) entry which is preliminary data.</text>
</comment>
<dbReference type="AlphaFoldDB" id="A0A2V1JU95"/>
<dbReference type="Proteomes" id="UP000245288">
    <property type="component" value="Unassembled WGS sequence"/>
</dbReference>
<dbReference type="PROSITE" id="PS51257">
    <property type="entry name" value="PROKAR_LIPOPROTEIN"/>
    <property type="match status" value="1"/>
</dbReference>
<evidence type="ECO:0000256" key="1">
    <source>
        <dbReference type="SAM" id="SignalP"/>
    </source>
</evidence>
<dbReference type="RefSeq" id="WP_109216250.1">
    <property type="nucleotide sequence ID" value="NZ_JAQDGV010000015.1"/>
</dbReference>
<reference evidence="2 3" key="1">
    <citation type="submission" date="2014-09" db="EMBL/GenBank/DDBJ databases">
        <title>Butyrate-producing bacteria isolated from human gut.</title>
        <authorList>
            <person name="Zhang Q."/>
            <person name="Zhao L."/>
        </authorList>
    </citation>
    <scope>NUCLEOTIDE SEQUENCE [LARGE SCALE GENOMIC DNA]</scope>
    <source>
        <strain evidence="2 3">21</strain>
    </source>
</reference>